<evidence type="ECO:0000256" key="1">
    <source>
        <dbReference type="ARBA" id="ARBA00004141"/>
    </source>
</evidence>
<keyword evidence="3 5" id="KW-1133">Transmembrane helix</keyword>
<evidence type="ECO:0000313" key="6">
    <source>
        <dbReference type="EMBL" id="MTD93048.1"/>
    </source>
</evidence>
<keyword evidence="4 5" id="KW-0472">Membrane</keyword>
<proteinExistence type="predicted"/>
<keyword evidence="7" id="KW-1185">Reference proteome</keyword>
<accession>A0A6I3KEQ7</accession>
<evidence type="ECO:0000256" key="4">
    <source>
        <dbReference type="ARBA" id="ARBA00023136"/>
    </source>
</evidence>
<evidence type="ECO:0000256" key="5">
    <source>
        <dbReference type="SAM" id="Phobius"/>
    </source>
</evidence>
<evidence type="ECO:0000256" key="2">
    <source>
        <dbReference type="ARBA" id="ARBA00022692"/>
    </source>
</evidence>
<dbReference type="InterPro" id="IPR045863">
    <property type="entry name" value="CorA_TM1_TM2"/>
</dbReference>
<organism evidence="6 7">
    <name type="scientific">Hyphomicrobium album</name>
    <dbReference type="NCBI Taxonomy" id="2665159"/>
    <lineage>
        <taxon>Bacteria</taxon>
        <taxon>Pseudomonadati</taxon>
        <taxon>Pseudomonadota</taxon>
        <taxon>Alphaproteobacteria</taxon>
        <taxon>Hyphomicrobiales</taxon>
        <taxon>Hyphomicrobiaceae</taxon>
        <taxon>Hyphomicrobium</taxon>
    </lineage>
</organism>
<feature type="transmembrane region" description="Helical" evidence="5">
    <location>
        <begin position="475"/>
        <end position="494"/>
    </location>
</feature>
<feature type="transmembrane region" description="Helical" evidence="5">
    <location>
        <begin position="439"/>
        <end position="463"/>
    </location>
</feature>
<keyword evidence="2 5" id="KW-0812">Transmembrane</keyword>
<protein>
    <recommendedName>
        <fullName evidence="8">CorA-like Mg2+ transporter protein</fullName>
    </recommendedName>
</protein>
<evidence type="ECO:0000313" key="7">
    <source>
        <dbReference type="Proteomes" id="UP000440694"/>
    </source>
</evidence>
<dbReference type="Proteomes" id="UP000440694">
    <property type="component" value="Unassembled WGS sequence"/>
</dbReference>
<reference evidence="6 7" key="1">
    <citation type="submission" date="2019-11" db="EMBL/GenBank/DDBJ databases">
        <title>Identification of a novel strain.</title>
        <authorList>
            <person name="Xu Q."/>
            <person name="Wang G."/>
        </authorList>
    </citation>
    <scope>NUCLEOTIDE SEQUENCE [LARGE SCALE GENOMIC DNA]</scope>
    <source>
        <strain evidence="7">xq</strain>
    </source>
</reference>
<evidence type="ECO:0000256" key="3">
    <source>
        <dbReference type="ARBA" id="ARBA00022989"/>
    </source>
</evidence>
<evidence type="ECO:0008006" key="8">
    <source>
        <dbReference type="Google" id="ProtNLM"/>
    </source>
</evidence>
<sequence length="527" mass="60527">MRQFRQVLLWPLQLKPGKRDAEDRDCHSVAALMTATGSPWTEKTDRAIPDDPRALYEHCYREFVSVLPHVQRFLYGEGGPTRIFSRRDIARARITLVRGAAPLVFDVARVELHFFCDVDVAILAVEIEGRDLAIEDVQEVMYRFGRAYPSGWTETGEPWHCPERVEWLDRDGRGLATSDYEQRDKFLASICERQVPAIAAHWRFLLAPLNRGEGTGALRFGLIEHNWIPLMAYLAMADPLSLTANDHARLALVLPPGDPAAAPYAAAFLQDFDKRYCYDRFHDRSRAGDWSDTRIMCCGHAFVMVVDARHEAVTDAERGLLAQFRHSFFLLGLIAHLHRAALLALSERLARTIGRLNTERPQSVEDFHSNIRRSLEIFLRFSHRYWFYEVSNQAVARDLFRLWSDHLATTRLYNDVREELRDMSEYLDSDLLRRSSATIVRLTVVAILSLIGTATTGFLGMNLLDEADASLTIKVIYFIVVALLTTMLTVYTVMKANRLAEFLDALADTRLYWRRKLKAFFAIWEKR</sequence>
<dbReference type="AlphaFoldDB" id="A0A6I3KEQ7"/>
<comment type="subcellular location">
    <subcellularLocation>
        <location evidence="1">Membrane</location>
        <topology evidence="1">Multi-pass membrane protein</topology>
    </subcellularLocation>
</comment>
<dbReference type="Gene3D" id="1.20.58.340">
    <property type="entry name" value="Magnesium transport protein CorA, transmembrane region"/>
    <property type="match status" value="1"/>
</dbReference>
<comment type="caution">
    <text evidence="6">The sequence shown here is derived from an EMBL/GenBank/DDBJ whole genome shotgun (WGS) entry which is preliminary data.</text>
</comment>
<gene>
    <name evidence="6" type="ORF">GIW81_01725</name>
</gene>
<dbReference type="EMBL" id="WMBQ01000001">
    <property type="protein sequence ID" value="MTD93048.1"/>
    <property type="molecule type" value="Genomic_DNA"/>
</dbReference>
<name>A0A6I3KEQ7_9HYPH</name>
<dbReference type="SUPFAM" id="SSF144083">
    <property type="entry name" value="Magnesium transport protein CorA, transmembrane region"/>
    <property type="match status" value="1"/>
</dbReference>
<dbReference type="GO" id="GO:0016020">
    <property type="term" value="C:membrane"/>
    <property type="evidence" value="ECO:0007669"/>
    <property type="project" value="UniProtKB-SubCell"/>
</dbReference>